<feature type="transmembrane region" description="Helical" evidence="5">
    <location>
        <begin position="71"/>
        <end position="93"/>
    </location>
</feature>
<dbReference type="GO" id="GO:0016020">
    <property type="term" value="C:membrane"/>
    <property type="evidence" value="ECO:0007669"/>
    <property type="project" value="UniProtKB-SubCell"/>
</dbReference>
<dbReference type="Pfam" id="PF07298">
    <property type="entry name" value="NnrU"/>
    <property type="match status" value="1"/>
</dbReference>
<evidence type="ECO:0000256" key="5">
    <source>
        <dbReference type="SAM" id="Phobius"/>
    </source>
</evidence>
<reference evidence="7 8" key="1">
    <citation type="submission" date="2016-10" db="EMBL/GenBank/DDBJ databases">
        <authorList>
            <person name="de Groot N.N."/>
        </authorList>
    </citation>
    <scope>NUCLEOTIDE SEQUENCE [LARGE SCALE GENOMIC DNA]</scope>
    <source>
        <strain evidence="7 8">DSM 16957</strain>
    </source>
</reference>
<protein>
    <submittedName>
        <fullName evidence="7">Uncharacterized membrane protein</fullName>
    </submittedName>
</protein>
<proteinExistence type="predicted"/>
<organism evidence="7 8">
    <name type="scientific">Aquimonas voraii</name>
    <dbReference type="NCBI Taxonomy" id="265719"/>
    <lineage>
        <taxon>Bacteria</taxon>
        <taxon>Pseudomonadati</taxon>
        <taxon>Pseudomonadota</taxon>
        <taxon>Gammaproteobacteria</taxon>
        <taxon>Lysobacterales</taxon>
        <taxon>Lysobacteraceae</taxon>
        <taxon>Aquimonas</taxon>
    </lineage>
</organism>
<sequence length="192" mass="20475">MTVLLAGLLLFLGVHSLHALAPTLRSGLIERLGAGVYKGLYSLISVAGFALIVYGYSLARAEPVLMWSPPVWIRHLVALFTLPAFILLVAAYVPGNHFKAKLGHPMLLGVKLWAAGHLLAVGWLHGIVLLAGFLAWAVIAFAAARRRDRSAGVVRVPGSVVRSALCVIVGSLLWGVFALHLHLKLIGVAPFA</sequence>
<evidence type="ECO:0000256" key="2">
    <source>
        <dbReference type="ARBA" id="ARBA00022692"/>
    </source>
</evidence>
<keyword evidence="3 5" id="KW-1133">Transmembrane helix</keyword>
<feature type="transmembrane region" description="Helical" evidence="5">
    <location>
        <begin position="113"/>
        <end position="143"/>
    </location>
</feature>
<evidence type="ECO:0000313" key="7">
    <source>
        <dbReference type="EMBL" id="SDD07687.1"/>
    </source>
</evidence>
<name>A0A1G6RUN3_9GAMM</name>
<evidence type="ECO:0000259" key="6">
    <source>
        <dbReference type="Pfam" id="PF07298"/>
    </source>
</evidence>
<evidence type="ECO:0000313" key="8">
    <source>
        <dbReference type="Proteomes" id="UP000199603"/>
    </source>
</evidence>
<keyword evidence="2 5" id="KW-0812">Transmembrane</keyword>
<dbReference type="EMBL" id="FNAG01000001">
    <property type="protein sequence ID" value="SDD07687.1"/>
    <property type="molecule type" value="Genomic_DNA"/>
</dbReference>
<feature type="transmembrane region" description="Helical" evidence="5">
    <location>
        <begin position="39"/>
        <end position="59"/>
    </location>
</feature>
<keyword evidence="4 5" id="KW-0472">Membrane</keyword>
<gene>
    <name evidence="7" type="ORF">SAMN04488509_10182</name>
</gene>
<dbReference type="STRING" id="265719.SAMN04488509_10182"/>
<feature type="domain" description="NnrU" evidence="6">
    <location>
        <begin position="3"/>
        <end position="190"/>
    </location>
</feature>
<dbReference type="Proteomes" id="UP000199603">
    <property type="component" value="Unassembled WGS sequence"/>
</dbReference>
<dbReference type="AlphaFoldDB" id="A0A1G6RUN3"/>
<dbReference type="RefSeq" id="WP_091237538.1">
    <property type="nucleotide sequence ID" value="NZ_FNAG01000001.1"/>
</dbReference>
<comment type="subcellular location">
    <subcellularLocation>
        <location evidence="1">Membrane</location>
        <topology evidence="1">Multi-pass membrane protein</topology>
    </subcellularLocation>
</comment>
<evidence type="ECO:0000256" key="3">
    <source>
        <dbReference type="ARBA" id="ARBA00022989"/>
    </source>
</evidence>
<evidence type="ECO:0000256" key="1">
    <source>
        <dbReference type="ARBA" id="ARBA00004141"/>
    </source>
</evidence>
<keyword evidence="8" id="KW-1185">Reference proteome</keyword>
<accession>A0A1G6RUN3</accession>
<dbReference type="OrthoDB" id="5293641at2"/>
<feature type="transmembrane region" description="Helical" evidence="5">
    <location>
        <begin position="164"/>
        <end position="183"/>
    </location>
</feature>
<dbReference type="InterPro" id="IPR009915">
    <property type="entry name" value="NnrU_dom"/>
</dbReference>
<evidence type="ECO:0000256" key="4">
    <source>
        <dbReference type="ARBA" id="ARBA00023136"/>
    </source>
</evidence>